<keyword evidence="2" id="KW-0812">Transmembrane</keyword>
<evidence type="ECO:0000256" key="2">
    <source>
        <dbReference type="SAM" id="Phobius"/>
    </source>
</evidence>
<feature type="transmembrane region" description="Helical" evidence="2">
    <location>
        <begin position="129"/>
        <end position="153"/>
    </location>
</feature>
<evidence type="ECO:0000256" key="1">
    <source>
        <dbReference type="ARBA" id="ARBA00022553"/>
    </source>
</evidence>
<dbReference type="SMART" id="SM00240">
    <property type="entry name" value="FHA"/>
    <property type="match status" value="1"/>
</dbReference>
<organism evidence="4 5">
    <name type="scientific">Paractinoplanes globisporus</name>
    <dbReference type="NCBI Taxonomy" id="113565"/>
    <lineage>
        <taxon>Bacteria</taxon>
        <taxon>Bacillati</taxon>
        <taxon>Actinomycetota</taxon>
        <taxon>Actinomycetes</taxon>
        <taxon>Micromonosporales</taxon>
        <taxon>Micromonosporaceae</taxon>
        <taxon>Paractinoplanes</taxon>
    </lineage>
</organism>
<dbReference type="SUPFAM" id="SSF49879">
    <property type="entry name" value="SMAD/FHA domain"/>
    <property type="match status" value="1"/>
</dbReference>
<evidence type="ECO:0000313" key="5">
    <source>
        <dbReference type="Proteomes" id="UP001602245"/>
    </source>
</evidence>
<keyword evidence="2" id="KW-0472">Membrane</keyword>
<name>A0ABW6WUV3_9ACTN</name>
<feature type="transmembrane region" description="Helical" evidence="2">
    <location>
        <begin position="188"/>
        <end position="206"/>
    </location>
</feature>
<keyword evidence="5" id="KW-1185">Reference proteome</keyword>
<accession>A0ABW6WUV3</accession>
<dbReference type="EMBL" id="JBIAZU010000008">
    <property type="protein sequence ID" value="MFF5296355.1"/>
    <property type="molecule type" value="Genomic_DNA"/>
</dbReference>
<protein>
    <submittedName>
        <fullName evidence="4">FHA domain-containing protein</fullName>
    </submittedName>
</protein>
<dbReference type="InterPro" id="IPR013783">
    <property type="entry name" value="Ig-like_fold"/>
</dbReference>
<keyword evidence="2" id="KW-1133">Transmembrane helix</keyword>
<dbReference type="Pfam" id="PF00498">
    <property type="entry name" value="FHA"/>
    <property type="match status" value="1"/>
</dbReference>
<dbReference type="Proteomes" id="UP001602245">
    <property type="component" value="Unassembled WGS sequence"/>
</dbReference>
<dbReference type="PROSITE" id="PS50006">
    <property type="entry name" value="FHA_DOMAIN"/>
    <property type="match status" value="1"/>
</dbReference>
<feature type="transmembrane region" description="Helical" evidence="2">
    <location>
        <begin position="159"/>
        <end position="176"/>
    </location>
</feature>
<dbReference type="InterPro" id="IPR000253">
    <property type="entry name" value="FHA_dom"/>
</dbReference>
<reference evidence="4 5" key="1">
    <citation type="submission" date="2024-10" db="EMBL/GenBank/DDBJ databases">
        <title>The Natural Products Discovery Center: Release of the First 8490 Sequenced Strains for Exploring Actinobacteria Biosynthetic Diversity.</title>
        <authorList>
            <person name="Kalkreuter E."/>
            <person name="Kautsar S.A."/>
            <person name="Yang D."/>
            <person name="Bader C.D."/>
            <person name="Teijaro C.N."/>
            <person name="Fluegel L."/>
            <person name="Davis C.M."/>
            <person name="Simpson J.R."/>
            <person name="Lauterbach L."/>
            <person name="Steele A.D."/>
            <person name="Gui C."/>
            <person name="Meng S."/>
            <person name="Li G."/>
            <person name="Viehrig K."/>
            <person name="Ye F."/>
            <person name="Su P."/>
            <person name="Kiefer A.F."/>
            <person name="Nichols A."/>
            <person name="Cepeda A.J."/>
            <person name="Yan W."/>
            <person name="Fan B."/>
            <person name="Jiang Y."/>
            <person name="Adhikari A."/>
            <person name="Zheng C.-J."/>
            <person name="Schuster L."/>
            <person name="Cowan T.M."/>
            <person name="Smanski M.J."/>
            <person name="Chevrette M.G."/>
            <person name="De Carvalho L.P.S."/>
            <person name="Shen B."/>
        </authorList>
    </citation>
    <scope>NUCLEOTIDE SEQUENCE [LARGE SCALE GENOMIC DNA]</scope>
    <source>
        <strain evidence="4 5">NPDC000087</strain>
    </source>
</reference>
<feature type="domain" description="FHA" evidence="3">
    <location>
        <begin position="37"/>
        <end position="89"/>
    </location>
</feature>
<dbReference type="RefSeq" id="WP_020517126.1">
    <property type="nucleotide sequence ID" value="NZ_JBIAZU010000008.1"/>
</dbReference>
<dbReference type="Gene3D" id="2.60.40.10">
    <property type="entry name" value="Immunoglobulins"/>
    <property type="match status" value="1"/>
</dbReference>
<evidence type="ECO:0000313" key="4">
    <source>
        <dbReference type="EMBL" id="MFF5296355.1"/>
    </source>
</evidence>
<dbReference type="Gene3D" id="2.60.200.20">
    <property type="match status" value="1"/>
</dbReference>
<sequence length="344" mass="36101">MKAYATDTAIYRPTATLTVVAPPAEDGRTVTIEPRGTVIGRDAGCDLAIAGEHLSRRHAAVRPGHGTTGEYEVVDLGSANGTRINGELIAGPSPLRDGDRLTLADVELGFRIGDRPWERRSLPRELREAPGFSPGALLLAVLGSVVGAVLTGVLSKSDWGTLAGAALLPVVSTIFTTRRAGEKGRVRAAAIVILSLIALFVTWGGFRLVGTLPAVDRNTTFPQFPELDAAKPPETPKPVAELDPVDCGGAGIGEEIACSAATIRYNGGGRLHITRVEVTGRDARDFTAGPECTDAWLSPGETCQLTLRFRPGNAGKRQATLVIHQNLPKPDRGTRASLAGVGNG</sequence>
<proteinExistence type="predicted"/>
<dbReference type="CDD" id="cd00060">
    <property type="entry name" value="FHA"/>
    <property type="match status" value="1"/>
</dbReference>
<evidence type="ECO:0000259" key="3">
    <source>
        <dbReference type="PROSITE" id="PS50006"/>
    </source>
</evidence>
<comment type="caution">
    <text evidence="4">The sequence shown here is derived from an EMBL/GenBank/DDBJ whole genome shotgun (WGS) entry which is preliminary data.</text>
</comment>
<dbReference type="InterPro" id="IPR008984">
    <property type="entry name" value="SMAD_FHA_dom_sf"/>
</dbReference>
<keyword evidence="1" id="KW-0597">Phosphoprotein</keyword>
<gene>
    <name evidence="4" type="ORF">ACFY35_43545</name>
</gene>